<feature type="region of interest" description="Disordered" evidence="1">
    <location>
        <begin position="304"/>
        <end position="324"/>
    </location>
</feature>
<feature type="compositionally biased region" description="Basic residues" evidence="1">
    <location>
        <begin position="305"/>
        <end position="314"/>
    </location>
</feature>
<dbReference type="Proteomes" id="UP001143981">
    <property type="component" value="Unassembled WGS sequence"/>
</dbReference>
<name>A0A9W7Y9F4_9FUNG</name>
<gene>
    <name evidence="2" type="ORF">LPJ61_004036</name>
</gene>
<dbReference type="EMBL" id="JANBOI010000817">
    <property type="protein sequence ID" value="KAJ1728428.1"/>
    <property type="molecule type" value="Genomic_DNA"/>
</dbReference>
<evidence type="ECO:0000313" key="2">
    <source>
        <dbReference type="EMBL" id="KAJ1728428.1"/>
    </source>
</evidence>
<protein>
    <submittedName>
        <fullName evidence="2">Uncharacterized protein</fullName>
    </submittedName>
</protein>
<dbReference type="AlphaFoldDB" id="A0A9W7Y9F4"/>
<evidence type="ECO:0000313" key="3">
    <source>
        <dbReference type="Proteomes" id="UP001143981"/>
    </source>
</evidence>
<comment type="caution">
    <text evidence="2">The sequence shown here is derived from an EMBL/GenBank/DDBJ whole genome shotgun (WGS) entry which is preliminary data.</text>
</comment>
<sequence>MMHAYTLVAWIFINEIHANKFFDPVPYITLRFFGEVWLSLTTRRCYQNIQGETLKQHKLIDQYLPEYLATADIKPVAFCSPKQLSMYEAKCMLVAYKNHMSMRFEGYFLFAINLLLNTKGEEKALQQRMAGQSKMAIRKACNAQIWQPAQRAKEEIARRNPDFKALSGDIAKRLLPLYDVLEAYMLAYKFDKDDCFIDVSNFPACHVKAFYELTLVLERVRAKRHIQCFPLCTSWVPCHIHVDTHVLCTEVLNIAYKKSMPAKDYWCLVLDVDGHVCKKQQGKQFYGMLQTDAVSGSVIKETKVAHHKKPKHGKAKPEMPKPEPVKCPCEEKPKPAPKCKKVDKQGGSDGCHHSIKQNCDVSRVCYIMELARAELHAMAADSVWCGTRHVRPWHWLKGRCVLINPGQRDRLFCVHENSMADKPVVFCYTRNQEARDCHTMHLCRIRECAKHDFDEVYKGE</sequence>
<organism evidence="2 3">
    <name type="scientific">Coemansia biformis</name>
    <dbReference type="NCBI Taxonomy" id="1286918"/>
    <lineage>
        <taxon>Eukaryota</taxon>
        <taxon>Fungi</taxon>
        <taxon>Fungi incertae sedis</taxon>
        <taxon>Zoopagomycota</taxon>
        <taxon>Kickxellomycotina</taxon>
        <taxon>Kickxellomycetes</taxon>
        <taxon>Kickxellales</taxon>
        <taxon>Kickxellaceae</taxon>
        <taxon>Coemansia</taxon>
    </lineage>
</organism>
<reference evidence="2" key="1">
    <citation type="submission" date="2022-07" db="EMBL/GenBank/DDBJ databases">
        <title>Phylogenomic reconstructions and comparative analyses of Kickxellomycotina fungi.</title>
        <authorList>
            <person name="Reynolds N.K."/>
            <person name="Stajich J.E."/>
            <person name="Barry K."/>
            <person name="Grigoriev I.V."/>
            <person name="Crous P."/>
            <person name="Smith M.E."/>
        </authorList>
    </citation>
    <scope>NUCLEOTIDE SEQUENCE</scope>
    <source>
        <strain evidence="2">BCRC 34381</strain>
    </source>
</reference>
<feature type="compositionally biased region" description="Basic and acidic residues" evidence="1">
    <location>
        <begin position="315"/>
        <end position="324"/>
    </location>
</feature>
<accession>A0A9W7Y9F4</accession>
<proteinExistence type="predicted"/>
<evidence type="ECO:0000256" key="1">
    <source>
        <dbReference type="SAM" id="MobiDB-lite"/>
    </source>
</evidence>
<feature type="non-terminal residue" evidence="2">
    <location>
        <position position="460"/>
    </location>
</feature>
<dbReference type="OrthoDB" id="5570689at2759"/>
<keyword evidence="3" id="KW-1185">Reference proteome</keyword>